<proteinExistence type="predicted"/>
<keyword evidence="2" id="KW-1185">Reference proteome</keyword>
<sequence>MFTLWQLRLAAPGLSLMVVETAFFAKLLLASGKPRGTEIHDMPLQESGV</sequence>
<organism evidence="1 2">
    <name type="scientific">Pseudogemmobacter faecipullorum</name>
    <dbReference type="NCBI Taxonomy" id="2755041"/>
    <lineage>
        <taxon>Bacteria</taxon>
        <taxon>Pseudomonadati</taxon>
        <taxon>Pseudomonadota</taxon>
        <taxon>Alphaproteobacteria</taxon>
        <taxon>Rhodobacterales</taxon>
        <taxon>Paracoccaceae</taxon>
        <taxon>Pseudogemmobacter</taxon>
    </lineage>
</organism>
<name>A0ABS8CH60_9RHOB</name>
<reference evidence="1 2" key="1">
    <citation type="submission" date="2020-07" db="EMBL/GenBank/DDBJ databases">
        <title>Pseudogemmobacter sp. nov., isolated from poultry manure in Taiwan.</title>
        <authorList>
            <person name="Lin S.-Y."/>
            <person name="Tang Y.-S."/>
            <person name="Young C.-C."/>
        </authorList>
    </citation>
    <scope>NUCLEOTIDE SEQUENCE [LARGE SCALE GENOMIC DNA]</scope>
    <source>
        <strain evidence="1 2">CC-YST710</strain>
    </source>
</reference>
<dbReference type="EMBL" id="JACDXX010000001">
    <property type="protein sequence ID" value="MCB5408732.1"/>
    <property type="molecule type" value="Genomic_DNA"/>
</dbReference>
<gene>
    <name evidence="1" type="ORF">H0485_01750</name>
</gene>
<dbReference type="RefSeq" id="WP_226933617.1">
    <property type="nucleotide sequence ID" value="NZ_JACDXX010000001.1"/>
</dbReference>
<protein>
    <submittedName>
        <fullName evidence="1">Uncharacterized protein</fullName>
    </submittedName>
</protein>
<accession>A0ABS8CH60</accession>
<dbReference type="Proteomes" id="UP001198571">
    <property type="component" value="Unassembled WGS sequence"/>
</dbReference>
<evidence type="ECO:0000313" key="2">
    <source>
        <dbReference type="Proteomes" id="UP001198571"/>
    </source>
</evidence>
<evidence type="ECO:0000313" key="1">
    <source>
        <dbReference type="EMBL" id="MCB5408732.1"/>
    </source>
</evidence>
<comment type="caution">
    <text evidence="1">The sequence shown here is derived from an EMBL/GenBank/DDBJ whole genome shotgun (WGS) entry which is preliminary data.</text>
</comment>